<reference evidence="3" key="1">
    <citation type="journal article" date="2017" name="Nat. Commun.">
        <title>The asparagus genome sheds light on the origin and evolution of a young Y chromosome.</title>
        <authorList>
            <person name="Harkess A."/>
            <person name="Zhou J."/>
            <person name="Xu C."/>
            <person name="Bowers J.E."/>
            <person name="Van der Hulst R."/>
            <person name="Ayyampalayam S."/>
            <person name="Mercati F."/>
            <person name="Riccardi P."/>
            <person name="McKain M.R."/>
            <person name="Kakrana A."/>
            <person name="Tang H."/>
            <person name="Ray J."/>
            <person name="Groenendijk J."/>
            <person name="Arikit S."/>
            <person name="Mathioni S.M."/>
            <person name="Nakano M."/>
            <person name="Shan H."/>
            <person name="Telgmann-Rauber A."/>
            <person name="Kanno A."/>
            <person name="Yue Z."/>
            <person name="Chen H."/>
            <person name="Li W."/>
            <person name="Chen Y."/>
            <person name="Xu X."/>
            <person name="Zhang Y."/>
            <person name="Luo S."/>
            <person name="Chen H."/>
            <person name="Gao J."/>
            <person name="Mao Z."/>
            <person name="Pires J.C."/>
            <person name="Luo M."/>
            <person name="Kudrna D."/>
            <person name="Wing R.A."/>
            <person name="Meyers B.C."/>
            <person name="Yi K."/>
            <person name="Kong H."/>
            <person name="Lavrijsen P."/>
            <person name="Sunseri F."/>
            <person name="Falavigna A."/>
            <person name="Ye Y."/>
            <person name="Leebens-Mack J.H."/>
            <person name="Chen G."/>
        </authorList>
    </citation>
    <scope>NUCLEOTIDE SEQUENCE [LARGE SCALE GENOMIC DNA]</scope>
    <source>
        <strain evidence="3">cv. DH0086</strain>
    </source>
</reference>
<dbReference type="Proteomes" id="UP000243459">
    <property type="component" value="Chromosome 5"/>
</dbReference>
<protein>
    <recommendedName>
        <fullName evidence="1">STICHEL DnaA-N-like alpha-beta domain-containing protein</fullName>
    </recommendedName>
</protein>
<name>A0A5P1EVX2_ASPOF</name>
<evidence type="ECO:0000313" key="2">
    <source>
        <dbReference type="EMBL" id="ONK68819.1"/>
    </source>
</evidence>
<organism evidence="2 3">
    <name type="scientific">Asparagus officinalis</name>
    <name type="common">Garden asparagus</name>
    <dbReference type="NCBI Taxonomy" id="4686"/>
    <lineage>
        <taxon>Eukaryota</taxon>
        <taxon>Viridiplantae</taxon>
        <taxon>Streptophyta</taxon>
        <taxon>Embryophyta</taxon>
        <taxon>Tracheophyta</taxon>
        <taxon>Spermatophyta</taxon>
        <taxon>Magnoliopsida</taxon>
        <taxon>Liliopsida</taxon>
        <taxon>Asparagales</taxon>
        <taxon>Asparagaceae</taxon>
        <taxon>Asparagoideae</taxon>
        <taxon>Asparagus</taxon>
    </lineage>
</organism>
<dbReference type="EMBL" id="CM007385">
    <property type="protein sequence ID" value="ONK68819.1"/>
    <property type="molecule type" value="Genomic_DNA"/>
</dbReference>
<sequence length="250" mass="28324">MNNIRHPDNNGRSKICSTVKNLNNTIANPDAEIKSFDMDEIWNNILERMQNKSMRNFLRSQAKLLSLTVARDNAIIHLMLKHSEEIPESLQTALKEAHGCPVTLNISHQPAQQDIATGNTGTQIDTNGRGLLMKPRSSQESAAAESNLSFTKVQNSAQIFPDRTRQRVSLARSGSKSFLSEQSTHISEDTDLKLKLLSISSIPQIDASVEPYSQDLLYEEANPDRKHRERNKLYKDFIRPKQHINRIHDT</sequence>
<evidence type="ECO:0000313" key="3">
    <source>
        <dbReference type="Proteomes" id="UP000243459"/>
    </source>
</evidence>
<dbReference type="InterPro" id="IPR054506">
    <property type="entry name" value="DnaA_N-like_STI"/>
</dbReference>
<keyword evidence="3" id="KW-1185">Reference proteome</keyword>
<gene>
    <name evidence="2" type="ORF">A4U43_C05F16350</name>
</gene>
<feature type="domain" description="STICHEL DnaA-N-like alpha-beta" evidence="1">
    <location>
        <begin position="33"/>
        <end position="107"/>
    </location>
</feature>
<dbReference type="Pfam" id="PF23007">
    <property type="entry name" value="DnaA_N-like_STI"/>
    <property type="match status" value="1"/>
</dbReference>
<evidence type="ECO:0000259" key="1">
    <source>
        <dbReference type="Pfam" id="PF23007"/>
    </source>
</evidence>
<proteinExistence type="predicted"/>
<accession>A0A5P1EVX2</accession>
<dbReference type="Gramene" id="ONK68819">
    <property type="protein sequence ID" value="ONK68819"/>
    <property type="gene ID" value="A4U43_C05F16350"/>
</dbReference>
<dbReference type="AlphaFoldDB" id="A0A5P1EVX2"/>